<dbReference type="SUPFAM" id="SSF53098">
    <property type="entry name" value="Ribonuclease H-like"/>
    <property type="match status" value="1"/>
</dbReference>
<dbReference type="InterPro" id="IPR001584">
    <property type="entry name" value="Integrase_cat-core"/>
</dbReference>
<organism evidence="4 5">
    <name type="scientific">Lingula anatina</name>
    <name type="common">Brachiopod</name>
    <name type="synonym">Lingula unguis</name>
    <dbReference type="NCBI Taxonomy" id="7574"/>
    <lineage>
        <taxon>Eukaryota</taxon>
        <taxon>Metazoa</taxon>
        <taxon>Spiralia</taxon>
        <taxon>Lophotrochozoa</taxon>
        <taxon>Brachiopoda</taxon>
        <taxon>Linguliformea</taxon>
        <taxon>Lingulata</taxon>
        <taxon>Lingulida</taxon>
        <taxon>Linguloidea</taxon>
        <taxon>Lingulidae</taxon>
        <taxon>Lingula</taxon>
    </lineage>
</organism>
<dbReference type="FunFam" id="3.30.420.10:FF:000063">
    <property type="entry name" value="Retrovirus-related Pol polyprotein from transposon 297-like Protein"/>
    <property type="match status" value="1"/>
</dbReference>
<dbReference type="Pfam" id="PF17919">
    <property type="entry name" value="RT_RNaseH_2"/>
    <property type="match status" value="1"/>
</dbReference>
<accession>A0A1S3H1U1</accession>
<dbReference type="Proteomes" id="UP000085678">
    <property type="component" value="Unplaced"/>
</dbReference>
<dbReference type="PANTHER" id="PTHR37984:SF7">
    <property type="entry name" value="INTEGRASE CATALYTIC DOMAIN-CONTAINING PROTEIN"/>
    <property type="match status" value="1"/>
</dbReference>
<dbReference type="InterPro" id="IPR043502">
    <property type="entry name" value="DNA/RNA_pol_sf"/>
</dbReference>
<dbReference type="GO" id="GO:0015074">
    <property type="term" value="P:DNA integration"/>
    <property type="evidence" value="ECO:0007669"/>
    <property type="project" value="InterPro"/>
</dbReference>
<dbReference type="CDD" id="cd01647">
    <property type="entry name" value="RT_LTR"/>
    <property type="match status" value="1"/>
</dbReference>
<dbReference type="InterPro" id="IPR036397">
    <property type="entry name" value="RNaseH_sf"/>
</dbReference>
<dbReference type="KEGG" id="lak:106151277"/>
<dbReference type="Pfam" id="PF17921">
    <property type="entry name" value="Integrase_H2C2"/>
    <property type="match status" value="1"/>
</dbReference>
<dbReference type="InterPro" id="IPR043128">
    <property type="entry name" value="Rev_trsase/Diguanyl_cyclase"/>
</dbReference>
<evidence type="ECO:0000259" key="2">
    <source>
        <dbReference type="PROSITE" id="PS50878"/>
    </source>
</evidence>
<dbReference type="PROSITE" id="PS50878">
    <property type="entry name" value="RT_POL"/>
    <property type="match status" value="1"/>
</dbReference>
<dbReference type="Gene3D" id="1.10.340.70">
    <property type="match status" value="1"/>
</dbReference>
<keyword evidence="4" id="KW-1185">Reference proteome</keyword>
<dbReference type="InterPro" id="IPR000477">
    <property type="entry name" value="RT_dom"/>
</dbReference>
<dbReference type="Pfam" id="PF00078">
    <property type="entry name" value="RVT_1"/>
    <property type="match status" value="1"/>
</dbReference>
<dbReference type="GO" id="GO:0003676">
    <property type="term" value="F:nucleic acid binding"/>
    <property type="evidence" value="ECO:0007669"/>
    <property type="project" value="InterPro"/>
</dbReference>
<dbReference type="InterPro" id="IPR041577">
    <property type="entry name" value="RT_RNaseH_2"/>
</dbReference>
<evidence type="ECO:0000313" key="4">
    <source>
        <dbReference type="Proteomes" id="UP000085678"/>
    </source>
</evidence>
<dbReference type="Gene3D" id="2.40.70.10">
    <property type="entry name" value="Acid Proteases"/>
    <property type="match status" value="1"/>
</dbReference>
<dbReference type="PANTHER" id="PTHR37984">
    <property type="entry name" value="PROTEIN CBG26694"/>
    <property type="match status" value="1"/>
</dbReference>
<dbReference type="InterPro" id="IPR021109">
    <property type="entry name" value="Peptidase_aspartic_dom_sf"/>
</dbReference>
<sequence length="1312" mass="148927">MNDFKPPPKFSFDGDVSQNWREWKQMFQLFLVAKEAVEKTDATKIAMLLTCMGPEGVKRFNQFNWNEAGDKESYERVLDKFDTELCGEKRIVFNRFSFWNLKRDSMPFDDYLVKVKAIAAKCDFAETDNMVRDKIVFTQDKRLQERLLREKNLDLEKTIDICRAAEITKQEVDSMSGLARGAAAATSSVSMIQKGKRQPSTKFSQKKDNRHTKLCTRCKRIHGPNLHTDCPAWGRTCYRCKGNNHFKSCCRATVNVHELSNDDNSAVQHSDECFMGTIELSIGSVSRNEDQRAWFENVKVADSHIRMKIDTGAETSSIPQKIWRKIAGRPKLEQSHTILKAFGGAAVEHIGRAKVDMSMSNGRKTIGEVFVTKQKTVPVLGLQACIALGLVSVEKQRNLDSVTASITKDSIEKGSYKSAFTGLGKFPGQYHISLKQGAKGHIAPTHRVPQKLMAPLRNKLEEMERQGVIEKVDHPTDFISNIVITEKKDGSIRLCLNPQHLNKEIRREHFDVPTFESVAAQIGGSKVFTIIDLKDSYYQVELDDSSSELTTFSTPFGRYKFRRMPFGISSAADILQKNVYRVFGDIRNTYAIADDILIATETVEEHDQILGEVIKRAMENNVRFNAKKTQLKQNSVSYFGMIVGEQGIRPDPEKIRSILEMPDPTDTEGVKRLTGMLNFLSPFIPNKSATMSPISNLLKAGVPWNWGPEQKAAMQQIKDVLSEEPVLKLFEPAKPVTIQADASSTGLGACLLQDGQPIAYASRALTDTETRYAQIEKELLAILYAATKFHHYIYGNEVMVESDHKPLEAIIRKPLHQVSPRMQMMLLKLMKYNLCVTYVPGSKLYIADTLSRAYVDDTSKESIDSQLEEGQYRIHTVTQYLPASTHRIQELRDATQSDRSLQLVRNHIVNGWPQHKSSLAPEIQVYWSLRGQMHVEEGLIYAGERLIIPVAMRQEMLVRLHEGHAGSEKCKARASEIMYWPNINKDIETKIADCPVCATYARQNPKEPMIPHSLPTRPWSKLGSDIFEFAGHDYLLIVDYYSKFPEVVKLQNKTAAGVIAAMKPVFSRHGIPDTLVSDNMPYNSATFKQFAKEWGFNCVYTSPTYAQSNGQSERFVQSIKGMLKKAQAEGKDPHIALLEYRNTPLAGIGSSPAQLLMSRRLKDKLPTTNNLLRPKVVNDAQSKLRKRQQKQKFYYDRNAKYHQSFNVGDSVRVNLGQNWEHARVTDIHNTPRSYEVTTPDGHSYRRNQRMINKSPDSVPESHVMDTEPSDTSMSKTVHQNNETGKQIAQPQMCRRSTRERHPPKWQADYEMK</sequence>
<feature type="domain" description="Reverse transcriptase" evidence="2">
    <location>
        <begin position="466"/>
        <end position="643"/>
    </location>
</feature>
<dbReference type="InterPro" id="IPR041588">
    <property type="entry name" value="Integrase_H2C2"/>
</dbReference>
<dbReference type="CDD" id="cd09274">
    <property type="entry name" value="RNase_HI_RT_Ty3"/>
    <property type="match status" value="1"/>
</dbReference>
<dbReference type="Gene3D" id="3.10.10.10">
    <property type="entry name" value="HIV Type 1 Reverse Transcriptase, subunit A, domain 1"/>
    <property type="match status" value="1"/>
</dbReference>
<dbReference type="Gene3D" id="3.30.420.10">
    <property type="entry name" value="Ribonuclease H-like superfamily/Ribonuclease H"/>
    <property type="match status" value="1"/>
</dbReference>
<name>A0A1S3H1U1_LINAN</name>
<reference evidence="5" key="1">
    <citation type="submission" date="2025-08" db="UniProtKB">
        <authorList>
            <consortium name="RefSeq"/>
        </authorList>
    </citation>
    <scope>IDENTIFICATION</scope>
    <source>
        <tissue evidence="5">Gonads</tissue>
    </source>
</reference>
<feature type="domain" description="Integrase catalytic" evidence="3">
    <location>
        <begin position="1014"/>
        <end position="1174"/>
    </location>
</feature>
<dbReference type="SUPFAM" id="SSF56672">
    <property type="entry name" value="DNA/RNA polymerases"/>
    <property type="match status" value="1"/>
</dbReference>
<dbReference type="PROSITE" id="PS50994">
    <property type="entry name" value="INTEGRASE"/>
    <property type="match status" value="1"/>
</dbReference>
<proteinExistence type="predicted"/>
<gene>
    <name evidence="5" type="primary">LOC106151277</name>
</gene>
<feature type="compositionally biased region" description="Polar residues" evidence="1">
    <location>
        <begin position="1269"/>
        <end position="1289"/>
    </location>
</feature>
<dbReference type="InterPro" id="IPR012337">
    <property type="entry name" value="RNaseH-like_sf"/>
</dbReference>
<dbReference type="STRING" id="7574.A0A1S3H1U1"/>
<protein>
    <submittedName>
        <fullName evidence="5">Uncharacterized protein K02A2.6-like</fullName>
    </submittedName>
</protein>
<dbReference type="InterPro" id="IPR050951">
    <property type="entry name" value="Retrovirus_Pol_polyprotein"/>
</dbReference>
<dbReference type="InParanoid" id="A0A1S3H1U1"/>
<dbReference type="FunFam" id="3.30.70.270:FF:000026">
    <property type="entry name" value="Transposon Ty3-G Gag-Pol polyprotein"/>
    <property type="match status" value="1"/>
</dbReference>
<dbReference type="Gene3D" id="3.30.70.270">
    <property type="match status" value="2"/>
</dbReference>
<feature type="compositionally biased region" description="Basic and acidic residues" evidence="1">
    <location>
        <begin position="1299"/>
        <end position="1312"/>
    </location>
</feature>
<dbReference type="FunFam" id="1.10.340.70:FF:000003">
    <property type="entry name" value="Protein CBG25708"/>
    <property type="match status" value="1"/>
</dbReference>
<evidence type="ECO:0000313" key="5">
    <source>
        <dbReference type="RefSeq" id="XP_013379907.1"/>
    </source>
</evidence>
<feature type="region of interest" description="Disordered" evidence="1">
    <location>
        <begin position="1251"/>
        <end position="1312"/>
    </location>
</feature>
<dbReference type="OrthoDB" id="7758825at2759"/>
<dbReference type="GeneID" id="106151277"/>
<evidence type="ECO:0000256" key="1">
    <source>
        <dbReference type="SAM" id="MobiDB-lite"/>
    </source>
</evidence>
<evidence type="ECO:0000259" key="3">
    <source>
        <dbReference type="PROSITE" id="PS50994"/>
    </source>
</evidence>
<dbReference type="RefSeq" id="XP_013379907.1">
    <property type="nucleotide sequence ID" value="XM_013524453.1"/>
</dbReference>